<dbReference type="PROSITE" id="PS50977">
    <property type="entry name" value="HTH_TETR_2"/>
    <property type="match status" value="1"/>
</dbReference>
<comment type="caution">
    <text evidence="4">The sequence shown here is derived from an EMBL/GenBank/DDBJ whole genome shotgun (WGS) entry which is preliminary data.</text>
</comment>
<protein>
    <submittedName>
        <fullName evidence="4">TetR/AcrR family transcriptional regulator C-terminal domain-containing protein</fullName>
    </submittedName>
</protein>
<sequence length="192" mass="22744">MMEQKTTQEKHDRAKYKLAASIKECMKTTPVDRITVKDIVEGSGLTRQTFYRNFKDKYDLINWYFDKLVLQSFEQIGMGNTVGESLTQKFEFILNEKAFFTEAFRSDDYNSVKEHDFELILQFYKDLIARKTSRPLEEEMEFLLEMYCRGSVYMTEKWVLGGMKDSPRRMSDKLVEAMPPKLEKVFSELELL</sequence>
<dbReference type="InterPro" id="IPR009057">
    <property type="entry name" value="Homeodomain-like_sf"/>
</dbReference>
<dbReference type="InterPro" id="IPR001647">
    <property type="entry name" value="HTH_TetR"/>
</dbReference>
<gene>
    <name evidence="4" type="ORF">WMO41_08520</name>
</gene>
<dbReference type="RefSeq" id="WP_349229396.1">
    <property type="nucleotide sequence ID" value="NZ_JBBMFJ010000015.1"/>
</dbReference>
<dbReference type="InterPro" id="IPR050624">
    <property type="entry name" value="HTH-type_Tx_Regulator"/>
</dbReference>
<dbReference type="Pfam" id="PF00440">
    <property type="entry name" value="TetR_N"/>
    <property type="match status" value="1"/>
</dbReference>
<dbReference type="PANTHER" id="PTHR43479">
    <property type="entry name" value="ACREF/ENVCD OPERON REPRESSOR-RELATED"/>
    <property type="match status" value="1"/>
</dbReference>
<dbReference type="Pfam" id="PF14278">
    <property type="entry name" value="TetR_C_8"/>
    <property type="match status" value="1"/>
</dbReference>
<accession>A0ABV1HM94</accession>
<evidence type="ECO:0000313" key="4">
    <source>
        <dbReference type="EMBL" id="MEQ2563206.1"/>
    </source>
</evidence>
<dbReference type="SUPFAM" id="SSF46689">
    <property type="entry name" value="Homeodomain-like"/>
    <property type="match status" value="1"/>
</dbReference>
<evidence type="ECO:0000313" key="5">
    <source>
        <dbReference type="Proteomes" id="UP001437460"/>
    </source>
</evidence>
<keyword evidence="1 2" id="KW-0238">DNA-binding</keyword>
<keyword evidence="5" id="KW-1185">Reference proteome</keyword>
<dbReference type="EMBL" id="JBBMFJ010000015">
    <property type="protein sequence ID" value="MEQ2563206.1"/>
    <property type="molecule type" value="Genomic_DNA"/>
</dbReference>
<dbReference type="Gene3D" id="1.10.357.10">
    <property type="entry name" value="Tetracycline Repressor, domain 2"/>
    <property type="match status" value="1"/>
</dbReference>
<dbReference type="PANTHER" id="PTHR43479:SF7">
    <property type="entry name" value="TETR-FAMILY TRANSCRIPTIONAL REGULATOR"/>
    <property type="match status" value="1"/>
</dbReference>
<reference evidence="4 5" key="1">
    <citation type="submission" date="2024-03" db="EMBL/GenBank/DDBJ databases">
        <title>Human intestinal bacterial collection.</title>
        <authorList>
            <person name="Pauvert C."/>
            <person name="Hitch T.C.A."/>
            <person name="Clavel T."/>
        </authorList>
    </citation>
    <scope>NUCLEOTIDE SEQUENCE [LARGE SCALE GENOMIC DNA]</scope>
    <source>
        <strain evidence="4 5">CLA-AP-H27</strain>
    </source>
</reference>
<organism evidence="4 5">
    <name type="scientific">Ventrimonas faecis</name>
    <dbReference type="NCBI Taxonomy" id="3133170"/>
    <lineage>
        <taxon>Bacteria</taxon>
        <taxon>Bacillati</taxon>
        <taxon>Bacillota</taxon>
        <taxon>Clostridia</taxon>
        <taxon>Lachnospirales</taxon>
        <taxon>Lachnospiraceae</taxon>
        <taxon>Ventrimonas</taxon>
    </lineage>
</organism>
<proteinExistence type="predicted"/>
<evidence type="ECO:0000256" key="1">
    <source>
        <dbReference type="ARBA" id="ARBA00023125"/>
    </source>
</evidence>
<dbReference type="Proteomes" id="UP001437460">
    <property type="component" value="Unassembled WGS sequence"/>
</dbReference>
<evidence type="ECO:0000259" key="3">
    <source>
        <dbReference type="PROSITE" id="PS50977"/>
    </source>
</evidence>
<name>A0ABV1HM94_9FIRM</name>
<feature type="domain" description="HTH tetR-type" evidence="3">
    <location>
        <begin position="12"/>
        <end position="72"/>
    </location>
</feature>
<feature type="DNA-binding region" description="H-T-H motif" evidence="2">
    <location>
        <begin position="35"/>
        <end position="54"/>
    </location>
</feature>
<evidence type="ECO:0000256" key="2">
    <source>
        <dbReference type="PROSITE-ProRule" id="PRU00335"/>
    </source>
</evidence>
<dbReference type="InterPro" id="IPR039532">
    <property type="entry name" value="TetR_C_Firmicutes"/>
</dbReference>